<evidence type="ECO:0000313" key="1">
    <source>
        <dbReference type="EMBL" id="CAA9368166.1"/>
    </source>
</evidence>
<dbReference type="AlphaFoldDB" id="A0A6J4MYV5"/>
<name>A0A6J4MYV5_9CYAN</name>
<dbReference type="EMBL" id="CADCTZ010000832">
    <property type="protein sequence ID" value="CAA9368166.1"/>
    <property type="molecule type" value="Genomic_DNA"/>
</dbReference>
<sequence length="39" mass="4193">MSPGRTPASETGFFCRGLIHCCPQSGKKPDFLRSNAPPT</sequence>
<gene>
    <name evidence="1" type="ORF">AVDCRST_MAG84-4053</name>
</gene>
<reference evidence="1" key="1">
    <citation type="submission" date="2020-02" db="EMBL/GenBank/DDBJ databases">
        <authorList>
            <person name="Meier V. D."/>
        </authorList>
    </citation>
    <scope>NUCLEOTIDE SEQUENCE</scope>
    <source>
        <strain evidence="1">AVDCRST_MAG84</strain>
    </source>
</reference>
<proteinExistence type="predicted"/>
<protein>
    <submittedName>
        <fullName evidence="1">Uncharacterized protein</fullName>
    </submittedName>
</protein>
<accession>A0A6J4MYV5</accession>
<organism evidence="1">
    <name type="scientific">uncultured Microcoleus sp</name>
    <dbReference type="NCBI Taxonomy" id="259945"/>
    <lineage>
        <taxon>Bacteria</taxon>
        <taxon>Bacillati</taxon>
        <taxon>Cyanobacteriota</taxon>
        <taxon>Cyanophyceae</taxon>
        <taxon>Oscillatoriophycideae</taxon>
        <taxon>Oscillatoriales</taxon>
        <taxon>Microcoleaceae</taxon>
        <taxon>Microcoleus</taxon>
        <taxon>environmental samples</taxon>
    </lineage>
</organism>